<feature type="transmembrane region" description="Helical" evidence="1">
    <location>
        <begin position="100"/>
        <end position="118"/>
    </location>
</feature>
<feature type="transmembrane region" description="Helical" evidence="1">
    <location>
        <begin position="72"/>
        <end position="88"/>
    </location>
</feature>
<comment type="caution">
    <text evidence="2">The sequence shown here is derived from an EMBL/GenBank/DDBJ whole genome shotgun (WGS) entry which is preliminary data.</text>
</comment>
<accession>A0ABQ5W1D9</accession>
<organism evidence="2 3">
    <name type="scientific">Devosia nitrariae</name>
    <dbReference type="NCBI Taxonomy" id="2071872"/>
    <lineage>
        <taxon>Bacteria</taxon>
        <taxon>Pseudomonadati</taxon>
        <taxon>Pseudomonadota</taxon>
        <taxon>Alphaproteobacteria</taxon>
        <taxon>Hyphomicrobiales</taxon>
        <taxon>Devosiaceae</taxon>
        <taxon>Devosia</taxon>
    </lineage>
</organism>
<dbReference type="Proteomes" id="UP001156691">
    <property type="component" value="Unassembled WGS sequence"/>
</dbReference>
<feature type="transmembrane region" description="Helical" evidence="1">
    <location>
        <begin position="196"/>
        <end position="222"/>
    </location>
</feature>
<sequence>MRVLSSGIVQVAPIRIVQQLDLPYVLLLSALLLLPFQVIQVSIAQPIHLWLLAALAIFAVRGDLRILTPAEIIGYLVFIYFALVMTFLQDFDRIKYQEQILKFAFIYPGFYLVGRWLGWSFRDRPLPLGYIFLFGLLAFEYLVQTLALPVIYRANSFGQGALHGTFIERNWLALYFLLYSYTILLTQRGDRRFIPFFALNGMVMLLSGSKTAFVACGLIYLIHAKTPLILKLIPAAIGAIAYMTVFSADFTGDMIAVRLEEERGLALQASLELILQNPLGYGLGFVESHFSRTWLVIRGLGEGVNSVFAVPLDLMIIAGFGGLVFWMVLFLGLGTGAMAALLPIAALSLLNPLHQAESVYLFLGIIVSLYRGNRSAVRRVSSKRA</sequence>
<feature type="transmembrane region" description="Helical" evidence="1">
    <location>
        <begin position="228"/>
        <end position="248"/>
    </location>
</feature>
<evidence type="ECO:0008006" key="4">
    <source>
        <dbReference type="Google" id="ProtNLM"/>
    </source>
</evidence>
<feature type="transmembrane region" description="Helical" evidence="1">
    <location>
        <begin position="20"/>
        <end position="37"/>
    </location>
</feature>
<protein>
    <recommendedName>
        <fullName evidence="4">O-antigen ligase-like membrane protein</fullName>
    </recommendedName>
</protein>
<proteinExistence type="predicted"/>
<evidence type="ECO:0000313" key="2">
    <source>
        <dbReference type="EMBL" id="GLQ53658.1"/>
    </source>
</evidence>
<dbReference type="EMBL" id="BSNS01000004">
    <property type="protein sequence ID" value="GLQ53658.1"/>
    <property type="molecule type" value="Genomic_DNA"/>
</dbReference>
<feature type="transmembrane region" description="Helical" evidence="1">
    <location>
        <begin position="130"/>
        <end position="152"/>
    </location>
</feature>
<evidence type="ECO:0000313" key="3">
    <source>
        <dbReference type="Proteomes" id="UP001156691"/>
    </source>
</evidence>
<keyword evidence="1" id="KW-0812">Transmembrane</keyword>
<name>A0ABQ5W1D9_9HYPH</name>
<keyword evidence="1" id="KW-0472">Membrane</keyword>
<gene>
    <name evidence="2" type="ORF">GCM10010862_09170</name>
</gene>
<keyword evidence="3" id="KW-1185">Reference proteome</keyword>
<evidence type="ECO:0000256" key="1">
    <source>
        <dbReference type="SAM" id="Phobius"/>
    </source>
</evidence>
<feature type="transmembrane region" description="Helical" evidence="1">
    <location>
        <begin position="323"/>
        <end position="347"/>
    </location>
</feature>
<reference evidence="3" key="1">
    <citation type="journal article" date="2019" name="Int. J. Syst. Evol. Microbiol.">
        <title>The Global Catalogue of Microorganisms (GCM) 10K type strain sequencing project: providing services to taxonomists for standard genome sequencing and annotation.</title>
        <authorList>
            <consortium name="The Broad Institute Genomics Platform"/>
            <consortium name="The Broad Institute Genome Sequencing Center for Infectious Disease"/>
            <person name="Wu L."/>
            <person name="Ma J."/>
        </authorList>
    </citation>
    <scope>NUCLEOTIDE SEQUENCE [LARGE SCALE GENOMIC DNA]</scope>
    <source>
        <strain evidence="3">NBRC 112416</strain>
    </source>
</reference>
<feature type="transmembrane region" description="Helical" evidence="1">
    <location>
        <begin position="172"/>
        <end position="189"/>
    </location>
</feature>
<feature type="transmembrane region" description="Helical" evidence="1">
    <location>
        <begin position="353"/>
        <end position="370"/>
    </location>
</feature>
<keyword evidence="1" id="KW-1133">Transmembrane helix</keyword>